<accession>A0ACC2B121</accession>
<evidence type="ECO:0000313" key="2">
    <source>
        <dbReference type="Proteomes" id="UP001162992"/>
    </source>
</evidence>
<dbReference type="EMBL" id="CM055109">
    <property type="protein sequence ID" value="KAJ7523482.1"/>
    <property type="molecule type" value="Genomic_DNA"/>
</dbReference>
<keyword evidence="2" id="KW-1185">Reference proteome</keyword>
<evidence type="ECO:0000313" key="1">
    <source>
        <dbReference type="EMBL" id="KAJ7523482.1"/>
    </source>
</evidence>
<organism evidence="1 2">
    <name type="scientific">Diphasiastrum complanatum</name>
    <name type="common">Issler's clubmoss</name>
    <name type="synonym">Lycopodium complanatum</name>
    <dbReference type="NCBI Taxonomy" id="34168"/>
    <lineage>
        <taxon>Eukaryota</taxon>
        <taxon>Viridiplantae</taxon>
        <taxon>Streptophyta</taxon>
        <taxon>Embryophyta</taxon>
        <taxon>Tracheophyta</taxon>
        <taxon>Lycopodiopsida</taxon>
        <taxon>Lycopodiales</taxon>
        <taxon>Lycopodiaceae</taxon>
        <taxon>Lycopodioideae</taxon>
        <taxon>Diphasiastrum</taxon>
    </lineage>
</organism>
<dbReference type="Proteomes" id="UP001162992">
    <property type="component" value="Chromosome 18"/>
</dbReference>
<protein>
    <submittedName>
        <fullName evidence="1">Uncharacterized protein</fullName>
    </submittedName>
</protein>
<comment type="caution">
    <text evidence="1">The sequence shown here is derived from an EMBL/GenBank/DDBJ whole genome shotgun (WGS) entry which is preliminary data.</text>
</comment>
<sequence length="432" mass="47609">MESVTDEKLVDEMEELYFDMDVSASGNRDSTTYSQILSTSSESPEFEFNMSSLPEEYESADQLFFKGQLLPLLLPSRLQMVQTLCSSAPCEGQRCGAQEEKISCASFDSVVSDFRSNKSKCSSDTPLDHVELHNSSCGSQSSSSFWDSCDKDSAESSCRDSNGSSQDSCFSSKDMDTRERYVKGLEEVLNSANGKTEKAQSSWLKFGFQWKLLFGSKKASKGKVYDKGKQKPTTDVSDAKPCISVQNTSLGSLSVSPLCADRYSKGRANHGTRHHTIPFSCYSRRIYRALASEKCSNEGAQKPGDSWQRYLKPLKHLREKASDPTGEQAWTEEDSISANTLDNYFVKESPYAKKPSCTSFLPASLRVPSFARRSSTPTSRINSSRSSPSHSGVLSPLDYATMVDIQNAIQGAIAHCKQSQAGTKLELSGEIH</sequence>
<proteinExistence type="predicted"/>
<reference evidence="2" key="1">
    <citation type="journal article" date="2024" name="Proc. Natl. Acad. Sci. U.S.A.">
        <title>Extraordinary preservation of gene collinearity over three hundred million years revealed in homosporous lycophytes.</title>
        <authorList>
            <person name="Li C."/>
            <person name="Wickell D."/>
            <person name="Kuo L.Y."/>
            <person name="Chen X."/>
            <person name="Nie B."/>
            <person name="Liao X."/>
            <person name="Peng D."/>
            <person name="Ji J."/>
            <person name="Jenkins J."/>
            <person name="Williams M."/>
            <person name="Shu S."/>
            <person name="Plott C."/>
            <person name="Barry K."/>
            <person name="Rajasekar S."/>
            <person name="Grimwood J."/>
            <person name="Han X."/>
            <person name="Sun S."/>
            <person name="Hou Z."/>
            <person name="He W."/>
            <person name="Dai G."/>
            <person name="Sun C."/>
            <person name="Schmutz J."/>
            <person name="Leebens-Mack J.H."/>
            <person name="Li F.W."/>
            <person name="Wang L."/>
        </authorList>
    </citation>
    <scope>NUCLEOTIDE SEQUENCE [LARGE SCALE GENOMIC DNA]</scope>
    <source>
        <strain evidence="2">cv. PW_Plant_1</strain>
    </source>
</reference>
<name>A0ACC2B121_DIPCM</name>
<gene>
    <name evidence="1" type="ORF">O6H91_18G051500</name>
</gene>